<dbReference type="Proteomes" id="UP001302274">
    <property type="component" value="Unassembled WGS sequence"/>
</dbReference>
<evidence type="ECO:0000313" key="1">
    <source>
        <dbReference type="EMBL" id="MEA9355756.1"/>
    </source>
</evidence>
<keyword evidence="2" id="KW-1185">Reference proteome</keyword>
<dbReference type="RefSeq" id="WP_323575386.1">
    <property type="nucleotide sequence ID" value="NZ_JAYGJQ010000001.1"/>
</dbReference>
<evidence type="ECO:0000313" key="2">
    <source>
        <dbReference type="Proteomes" id="UP001302274"/>
    </source>
</evidence>
<accession>A0ABU5VRX8</accession>
<comment type="caution">
    <text evidence="1">The sequence shown here is derived from an EMBL/GenBank/DDBJ whole genome shotgun (WGS) entry which is preliminary data.</text>
</comment>
<reference evidence="1 2" key="1">
    <citation type="submission" date="2023-11" db="EMBL/GenBank/DDBJ databases">
        <title>A Novel Polar Bacteriovorax (B. antarcticus) Isolated from the Biocrust in Antarctica.</title>
        <authorList>
            <person name="Mun W."/>
            <person name="Choi S.Y."/>
            <person name="Mitchell R.J."/>
        </authorList>
    </citation>
    <scope>NUCLEOTIDE SEQUENCE [LARGE SCALE GENOMIC DNA]</scope>
    <source>
        <strain evidence="1 2">PP10</strain>
    </source>
</reference>
<proteinExistence type="predicted"/>
<protein>
    <submittedName>
        <fullName evidence="1">Uncharacterized protein</fullName>
    </submittedName>
</protein>
<organism evidence="1 2">
    <name type="scientific">Bacteriovorax antarcticus</name>
    <dbReference type="NCBI Taxonomy" id="3088717"/>
    <lineage>
        <taxon>Bacteria</taxon>
        <taxon>Pseudomonadati</taxon>
        <taxon>Bdellovibrionota</taxon>
        <taxon>Bacteriovoracia</taxon>
        <taxon>Bacteriovoracales</taxon>
        <taxon>Bacteriovoracaceae</taxon>
        <taxon>Bacteriovorax</taxon>
    </lineage>
</organism>
<sequence length="1136" mass="114956">MNRIGLINFRSRLSRINLISLLATLVVGIGCVPNNHISITSQNPKKIASTSTALNATVSNIEVINHQIVITGLNLDTVSAFEIKEGATTTNLSIESKTSTKIIANTLANVTFAAGKIFDFILSNASAAATYTVNFSLCDSTLGGQGFNCTPPTDKQVLSYDAVSGKWKPRSVNGLNYKGAWDPTPGTFPVGASAGDYFISNDDANGYFVGDWIVYNGATYDHISNSSAIISVYGRTGAVVAQEGDYNLDKLSDVDLTTTPPTLNQALVYNGTKWIPGTVSTTETDPTVKAFAKVVLPTCTVSEVLSSDGTSLGCVTDQAGAGVFSGTANRIVTTNGSGALDVTTISDTVLGYLSGATSNIQTQINAKLDWAVSGVATIHPSRLNLTVPNAGKAVITDGSGFITVSPTTSTQLGYLSGVTSSVQTQLDTKISAETDPSVTAFAKAALPTCAAGEVLKANGTVLSCVVDNAGAGSYTGGNNFVVVTNGSGALSDSTITTTKLGYLSGVTSDIQTQLGTKQATIDKTTTQAVSKVRIYGANATNYVELTTGTLTGNRTLTFPDSDGSNGYVLSTDGSGVLSWIAAPSGVETDPTVKAFAKAVLPTCTAGQFLQGDGTNVTCVTGVFSGTANRIVTTDGSGALAVTTISDTVLGYLSGVTSNVQTQLDAKASSASIVDWSSAGVAPTIDPSRLTLGVGNAGKAVITNGSGLLAASATTATQIGYLSNVTSDIQTQINSKAAAYAGGNNFVIVTNGSGALSDSTITTTKLGYLSGVTSDIQTQLGTKQATIDKTTTQDVSKVRIYGANATNYVELTTGALTGNRTLTFPDSNGTSGYVLSTDGAGILSWVANPSSPISTVFGRTGAVVATAGDYTAAQITNTAAGNIAATTAQAAINELDTEKQNISTFAADVRAIALTGISFVTSTAVTATDTILAAFGKLQAQISANTTSISGKADTTNIAQTITANAVTGLTAPSVAADAANKGYVDTNFVANAGGAASVQIGTLAARPVAAAGNTGRMYVVSDTGNEAIYVSTGSAWIKIASNSANGTIALANGGTGSTSFTGNKSVVVNSGGTALVDGPSIDDTTAVAATLVKRGAGGEVYGQYVVPTTTVTENAACTVPVGTIAKDSAGNLLTCQ</sequence>
<dbReference type="EMBL" id="JAYGJQ010000001">
    <property type="protein sequence ID" value="MEA9355756.1"/>
    <property type="molecule type" value="Genomic_DNA"/>
</dbReference>
<gene>
    <name evidence="1" type="ORF">SHI21_06075</name>
</gene>
<name>A0ABU5VRX8_9BACT</name>
<dbReference type="PROSITE" id="PS51257">
    <property type="entry name" value="PROKAR_LIPOPROTEIN"/>
    <property type="match status" value="1"/>
</dbReference>